<evidence type="ECO:0000259" key="9">
    <source>
        <dbReference type="Pfam" id="PF02983"/>
    </source>
</evidence>
<dbReference type="InterPro" id="IPR001254">
    <property type="entry name" value="Trypsin_dom"/>
</dbReference>
<reference evidence="10 11" key="1">
    <citation type="submission" date="2021-03" db="EMBL/GenBank/DDBJ databases">
        <title>Sequencing the genomes of 1000 actinobacteria strains.</title>
        <authorList>
            <person name="Klenk H.-P."/>
        </authorList>
    </citation>
    <scope>NUCLEOTIDE SEQUENCE [LARGE SCALE GENOMIC DNA]</scope>
    <source>
        <strain evidence="10 11">DSM 44580</strain>
    </source>
</reference>
<evidence type="ECO:0000256" key="1">
    <source>
        <dbReference type="ARBA" id="ARBA00007664"/>
    </source>
</evidence>
<evidence type="ECO:0000256" key="3">
    <source>
        <dbReference type="ARBA" id="ARBA00022729"/>
    </source>
</evidence>
<comment type="caution">
    <text evidence="10">The sequence shown here is derived from an EMBL/GenBank/DDBJ whole genome shotgun (WGS) entry which is preliminary data.</text>
</comment>
<dbReference type="Proteomes" id="UP001519363">
    <property type="component" value="Unassembled WGS sequence"/>
</dbReference>
<comment type="similarity">
    <text evidence="1">Belongs to the peptidase S1 family.</text>
</comment>
<feature type="domain" description="Peptidase S1" evidence="8">
    <location>
        <begin position="211"/>
        <end position="349"/>
    </location>
</feature>
<keyword evidence="6" id="KW-0865">Zymogen</keyword>
<dbReference type="Gene3D" id="2.40.10.10">
    <property type="entry name" value="Trypsin-like serine proteases"/>
    <property type="match status" value="2"/>
</dbReference>
<evidence type="ECO:0000256" key="5">
    <source>
        <dbReference type="ARBA" id="ARBA00022825"/>
    </source>
</evidence>
<dbReference type="InterPro" id="IPR035070">
    <property type="entry name" value="Streptogrisin_prodomain"/>
</dbReference>
<dbReference type="InterPro" id="IPR001316">
    <property type="entry name" value="Pept_S1A_streptogrisin"/>
</dbReference>
<dbReference type="Pfam" id="PF02983">
    <property type="entry name" value="Pro_Al_protease"/>
    <property type="match status" value="1"/>
</dbReference>
<evidence type="ECO:0000313" key="10">
    <source>
        <dbReference type="EMBL" id="MBP2475085.1"/>
    </source>
</evidence>
<dbReference type="Gene3D" id="3.30.300.50">
    <property type="match status" value="2"/>
</dbReference>
<dbReference type="InterPro" id="IPR009003">
    <property type="entry name" value="Peptidase_S1_PA"/>
</dbReference>
<feature type="domain" description="Peptidase S1A alpha-lytic prodomain" evidence="9">
    <location>
        <begin position="110"/>
        <end position="162"/>
    </location>
</feature>
<dbReference type="GO" id="GO:0016787">
    <property type="term" value="F:hydrolase activity"/>
    <property type="evidence" value="ECO:0007669"/>
    <property type="project" value="UniProtKB-KW"/>
</dbReference>
<dbReference type="PIRSF" id="PIRSF001134">
    <property type="entry name" value="Streptogrisin"/>
    <property type="match status" value="1"/>
</dbReference>
<evidence type="ECO:0000259" key="8">
    <source>
        <dbReference type="Pfam" id="PF00089"/>
    </source>
</evidence>
<dbReference type="SUPFAM" id="SSF54806">
    <property type="entry name" value="Alpha-lytic protease prodomain"/>
    <property type="match status" value="1"/>
</dbReference>
<evidence type="ECO:0000256" key="4">
    <source>
        <dbReference type="ARBA" id="ARBA00022801"/>
    </source>
</evidence>
<dbReference type="SUPFAM" id="SSF50494">
    <property type="entry name" value="Trypsin-like serine proteases"/>
    <property type="match status" value="1"/>
</dbReference>
<dbReference type="RefSeq" id="WP_158103298.1">
    <property type="nucleotide sequence ID" value="NZ_JAGIOO010000001.1"/>
</dbReference>
<keyword evidence="4 10" id="KW-0378">Hydrolase</keyword>
<dbReference type="CDD" id="cd21112">
    <property type="entry name" value="alphaLP-like"/>
    <property type="match status" value="1"/>
</dbReference>
<proteinExistence type="inferred from homology"/>
<keyword evidence="5" id="KW-0720">Serine protease</keyword>
<evidence type="ECO:0000256" key="6">
    <source>
        <dbReference type="ARBA" id="ARBA00023145"/>
    </source>
</evidence>
<organism evidence="10 11">
    <name type="scientific">Crossiella equi</name>
    <dbReference type="NCBI Taxonomy" id="130796"/>
    <lineage>
        <taxon>Bacteria</taxon>
        <taxon>Bacillati</taxon>
        <taxon>Actinomycetota</taxon>
        <taxon>Actinomycetes</taxon>
        <taxon>Pseudonocardiales</taxon>
        <taxon>Pseudonocardiaceae</taxon>
        <taxon>Crossiella</taxon>
    </lineage>
</organism>
<keyword evidence="11" id="KW-1185">Reference proteome</keyword>
<sequence length="392" mass="40239">MKRRSVTNLAVVALIGGGLPLLGALPATASTEVIDAMSRDLGVSTGQAARRLASERLAERIIAGLRERLGQDFAGSWFDAATGTPVVAVTSADRAEQVRRAGARAELRANSLASLDQAKAVLDARTAPAAVTSWYVDEPNNRVVVTTAPGTRAAAEHFAAGARAVQVVESAATPVTTAELGGGTPIYMSGAAGGRCSAGFSARTADGEPRLLTAGHCADGGHLVNAVSGTKIGDFTRINWKDQNDFAEVTVDAANWTLQPVVSTHDGGAVTVKGSTEAAVGASLCKSGSTSKWTCGVVTARNVTVKYGQIDGSTITVRGLVQHNACVEPGDSGGSNVSGDQAQGITSGAKLFDANGDGRNDSCLAKRGEESVSWYQPVNEVLKTYRLTLATG</sequence>
<dbReference type="InterPro" id="IPR037295">
    <property type="entry name" value="Alpha-lytic_protease_prodomain"/>
</dbReference>
<dbReference type="InterPro" id="IPR004236">
    <property type="entry name" value="Pept_S1_alpha_lytic"/>
</dbReference>
<gene>
    <name evidence="10" type="ORF">JOF53_003957</name>
</gene>
<keyword evidence="7" id="KW-1015">Disulfide bond</keyword>
<evidence type="ECO:0000256" key="7">
    <source>
        <dbReference type="ARBA" id="ARBA00023157"/>
    </source>
</evidence>
<protein>
    <submittedName>
        <fullName evidence="10">Streptogrisin C</fullName>
        <ecNumber evidence="10">3.4.21.-</ecNumber>
    </submittedName>
</protein>
<name>A0ABS5AER7_9PSEU</name>
<keyword evidence="2" id="KW-0645">Protease</keyword>
<accession>A0ABS5AER7</accession>
<dbReference type="InterPro" id="IPR043504">
    <property type="entry name" value="Peptidase_S1_PA_chymotrypsin"/>
</dbReference>
<evidence type="ECO:0000256" key="2">
    <source>
        <dbReference type="ARBA" id="ARBA00022670"/>
    </source>
</evidence>
<dbReference type="EC" id="3.4.21.-" evidence="10"/>
<dbReference type="EMBL" id="JAGIOO010000001">
    <property type="protein sequence ID" value="MBP2475085.1"/>
    <property type="molecule type" value="Genomic_DNA"/>
</dbReference>
<evidence type="ECO:0000313" key="11">
    <source>
        <dbReference type="Proteomes" id="UP001519363"/>
    </source>
</evidence>
<dbReference type="Pfam" id="PF00089">
    <property type="entry name" value="Trypsin"/>
    <property type="match status" value="1"/>
</dbReference>
<dbReference type="PRINTS" id="PR00861">
    <property type="entry name" value="ALYTICPTASE"/>
</dbReference>
<keyword evidence="3" id="KW-0732">Signal</keyword>